<evidence type="ECO:0000313" key="1">
    <source>
        <dbReference type="EMBL" id="RST89114.1"/>
    </source>
</evidence>
<dbReference type="RefSeq" id="WP_125943541.1">
    <property type="nucleotide sequence ID" value="NZ_PXZH01000003.1"/>
</dbReference>
<dbReference type="Pfam" id="PF08866">
    <property type="entry name" value="DUF1831"/>
    <property type="match status" value="1"/>
</dbReference>
<accession>A0A3R9YJD1</accession>
<keyword evidence="2" id="KW-1185">Reference proteome</keyword>
<dbReference type="Proteomes" id="UP000277864">
    <property type="component" value="Unassembled WGS sequence"/>
</dbReference>
<dbReference type="OrthoDB" id="2166222at2"/>
<name>A0A3R9YJD1_9ENTE</name>
<comment type="caution">
    <text evidence="1">The sequence shown here is derived from an EMBL/GenBank/DDBJ whole genome shotgun (WGS) entry which is preliminary data.</text>
</comment>
<dbReference type="AlphaFoldDB" id="A0A3R9YJD1"/>
<protein>
    <submittedName>
        <fullName evidence="1">Cysteine desulfurase</fullName>
    </submittedName>
</protein>
<dbReference type="InterPro" id="IPR014965">
    <property type="entry name" value="Amino_acid_metab_prot_put"/>
</dbReference>
<proteinExistence type="predicted"/>
<dbReference type="EMBL" id="PXZH01000003">
    <property type="protein sequence ID" value="RST89114.1"/>
    <property type="molecule type" value="Genomic_DNA"/>
</dbReference>
<reference evidence="1 2" key="1">
    <citation type="submission" date="2018-03" db="EMBL/GenBank/DDBJ databases">
        <authorList>
            <person name="Gulvik C.A."/>
        </authorList>
    </citation>
    <scope>NUCLEOTIDE SEQUENCE [LARGE SCALE GENOMIC DNA]</scope>
    <source>
        <strain evidence="1 2">JCM 31581</strain>
    </source>
</reference>
<gene>
    <name evidence="1" type="ORF">C7P63_07445</name>
</gene>
<dbReference type="InterPro" id="IPR035942">
    <property type="entry name" value="Lp2179-like_sf"/>
</dbReference>
<dbReference type="Gene3D" id="3.30.1820.10">
    <property type="entry name" value="Lp2179-like"/>
    <property type="match status" value="1"/>
</dbReference>
<dbReference type="SUPFAM" id="SSF160800">
    <property type="entry name" value="Lp2179-like"/>
    <property type="match status" value="1"/>
</dbReference>
<organism evidence="1 2">
    <name type="scientific">Vagococcus humatus</name>
    <dbReference type="NCBI Taxonomy" id="1889241"/>
    <lineage>
        <taxon>Bacteria</taxon>
        <taxon>Bacillati</taxon>
        <taxon>Bacillota</taxon>
        <taxon>Bacilli</taxon>
        <taxon>Lactobacillales</taxon>
        <taxon>Enterococcaceae</taxon>
        <taxon>Vagococcus</taxon>
    </lineage>
</organism>
<evidence type="ECO:0000313" key="2">
    <source>
        <dbReference type="Proteomes" id="UP000277864"/>
    </source>
</evidence>
<sequence>MAFSKQATVEGCPVNYAVSPSARKFTFKDVGFTETASGNFQYNRPLEGLVTDKQGFRLKITVAEDLKTLKMSITTANGMKSMNIFKGDKFKDQQEKFYFTLDEMIERGCFEKIE</sequence>